<reference evidence="2 3" key="1">
    <citation type="submission" date="2019-01" db="EMBL/GenBank/DDBJ databases">
        <title>Geovibrio thiophilus DSM 11263, complete genome.</title>
        <authorList>
            <person name="Spring S."/>
            <person name="Bunk B."/>
            <person name="Sproer C."/>
        </authorList>
    </citation>
    <scope>NUCLEOTIDE SEQUENCE [LARGE SCALE GENOMIC DNA]</scope>
    <source>
        <strain evidence="2 3">DSM 11263</strain>
    </source>
</reference>
<dbReference type="KEGG" id="gtl:EP073_04165"/>
<dbReference type="AlphaFoldDB" id="A0A3R5Y678"/>
<dbReference type="InterPro" id="IPR020945">
    <property type="entry name" value="DMSO/NO3_reduct_chaperone"/>
</dbReference>
<organism evidence="2 3">
    <name type="scientific">Geovibrio thiophilus</name>
    <dbReference type="NCBI Taxonomy" id="139438"/>
    <lineage>
        <taxon>Bacteria</taxon>
        <taxon>Pseudomonadati</taxon>
        <taxon>Deferribacterota</taxon>
        <taxon>Deferribacteres</taxon>
        <taxon>Deferribacterales</taxon>
        <taxon>Geovibrionaceae</taxon>
        <taxon>Geovibrio</taxon>
    </lineage>
</organism>
<dbReference type="EMBL" id="CP035108">
    <property type="protein sequence ID" value="QAR32630.1"/>
    <property type="molecule type" value="Genomic_DNA"/>
</dbReference>
<keyword evidence="1" id="KW-0143">Chaperone</keyword>
<accession>A0A3R5Y678</accession>
<gene>
    <name evidence="2" type="ORF">EP073_04165</name>
</gene>
<dbReference type="Gene3D" id="1.10.3480.10">
    <property type="entry name" value="TorD-like"/>
    <property type="match status" value="1"/>
</dbReference>
<dbReference type="PANTHER" id="PTHR34227:SF1">
    <property type="entry name" value="DIMETHYL SULFOXIDE REDUCTASE CHAPERONE-RELATED"/>
    <property type="match status" value="1"/>
</dbReference>
<dbReference type="SUPFAM" id="SSF89155">
    <property type="entry name" value="TorD-like"/>
    <property type="match status" value="1"/>
</dbReference>
<protein>
    <recommendedName>
        <fullName evidence="4">Molecular chaperone TorD</fullName>
    </recommendedName>
</protein>
<dbReference type="Pfam" id="PF02613">
    <property type="entry name" value="Nitrate_red_del"/>
    <property type="match status" value="1"/>
</dbReference>
<dbReference type="PANTHER" id="PTHR34227">
    <property type="entry name" value="CHAPERONE PROTEIN YCDY"/>
    <property type="match status" value="1"/>
</dbReference>
<name>A0A3R5Y678_9BACT</name>
<dbReference type="RefSeq" id="WP_128465917.1">
    <property type="nucleotide sequence ID" value="NZ_CP035108.1"/>
</dbReference>
<dbReference type="Proteomes" id="UP000287502">
    <property type="component" value="Chromosome"/>
</dbReference>
<evidence type="ECO:0008006" key="4">
    <source>
        <dbReference type="Google" id="ProtNLM"/>
    </source>
</evidence>
<proteinExistence type="predicted"/>
<evidence type="ECO:0000313" key="3">
    <source>
        <dbReference type="Proteomes" id="UP000287502"/>
    </source>
</evidence>
<dbReference type="OrthoDB" id="9795302at2"/>
<evidence type="ECO:0000313" key="2">
    <source>
        <dbReference type="EMBL" id="QAR32630.1"/>
    </source>
</evidence>
<sequence>MSNLAAYSDVISNRENMYLFLTNLYKTEVTESFYKIIRDLDFSAEPRNELSDGYEKILSFCRAERHDPITDLAVDYARIFLGAGSVETEKSAFPYESVYTSEKRLIMQEARDEVLALYRKYGLGVSSKYSIPEDHLALELEFMAHLCGLVRQAAENGKMDEAVRHLGEQREFHEKHLMRWVPDFCKDINKVASTAFYQGVAELTVSFLNMDAEIVNDLLVSLQQEQEG</sequence>
<evidence type="ECO:0000256" key="1">
    <source>
        <dbReference type="ARBA" id="ARBA00023186"/>
    </source>
</evidence>
<dbReference type="InterPro" id="IPR050289">
    <property type="entry name" value="TorD/DmsD_chaperones"/>
</dbReference>
<dbReference type="InterPro" id="IPR036411">
    <property type="entry name" value="TorD-like_sf"/>
</dbReference>
<keyword evidence="3" id="KW-1185">Reference proteome</keyword>